<dbReference type="PANTHER" id="PTHR43364">
    <property type="entry name" value="NADH-SPECIFIC METHYLGLYOXAL REDUCTASE-RELATED"/>
    <property type="match status" value="1"/>
</dbReference>
<dbReference type="Proteomes" id="UP000000664">
    <property type="component" value="Chromosome"/>
</dbReference>
<sequence>MAFLLKELHVAHKYLYHLNVIVCMKIEKIKKMKTTKLGKTSLDIPALALGVMRMGTRTPEEGAAAINVAYEAGVNFIDSADIYGRGNSEKVFGKALKLSDVKREDLFIQSKTGIVVGPNGSHGSLVYGSRYEFTKEHILNAVDGILKRMDIDYLDCLVLHRPDVLMDLEVIKQAFDVLQATGKVRFFGVSNFNPAQFKMLQNAVSQPLMFDQVQFGLMHTGMIDFGLHTNMTDDASINHDGSLLEFLRMNHITLQAWSPFQYGTFEGTFINNPAFPELNKKLQEIGDKYGVGKNAVAAAWILRWPGQVQVIMGTMTPAHIVDSAKGADIELTNQEWYDLYFAAGHDLP</sequence>
<dbReference type="PANTHER" id="PTHR43364:SF1">
    <property type="entry name" value="OXIDOREDUCTASE YDHF"/>
    <property type="match status" value="1"/>
</dbReference>
<accession>A0A805ZLT8</accession>
<dbReference type="Gene3D" id="3.20.20.100">
    <property type="entry name" value="NADP-dependent oxidoreductase domain"/>
    <property type="match status" value="1"/>
</dbReference>
<feature type="domain" description="NADP-dependent oxidoreductase" evidence="1">
    <location>
        <begin position="47"/>
        <end position="336"/>
    </location>
</feature>
<proteinExistence type="predicted"/>
<reference evidence="2 3" key="1">
    <citation type="journal article" date="2006" name="Proc. Natl. Acad. Sci. U.S.A.">
        <title>Comparative genomics of the lactic acid bacteria.</title>
        <authorList>
            <person name="Makarova K."/>
            <person name="Slesarev A."/>
            <person name="Wolf Y."/>
            <person name="Sorokin A."/>
            <person name="Mirkin B."/>
            <person name="Koonin E."/>
            <person name="Pavlov A."/>
            <person name="Pavlova N."/>
            <person name="Karamychev V."/>
            <person name="Polouchine N."/>
            <person name="Shakhova V."/>
            <person name="Grigoriev I."/>
            <person name="Lou Y."/>
            <person name="Rohksar D."/>
            <person name="Lucas S."/>
            <person name="Huang K."/>
            <person name="Goodstein D.M."/>
            <person name="Hawkins T."/>
            <person name="Plengvidhya V."/>
            <person name="Welker D."/>
            <person name="Hughes J."/>
            <person name="Goh Y."/>
            <person name="Benson A."/>
            <person name="Baldwin K."/>
            <person name="Lee J.H."/>
            <person name="Diaz-Muniz I."/>
            <person name="Dosti B."/>
            <person name="Smeianov V."/>
            <person name="Wechter W."/>
            <person name="Barabote R."/>
            <person name="Lorca G."/>
            <person name="Altermann E."/>
            <person name="Barrangou R."/>
            <person name="Ganesan B."/>
            <person name="Xie Y."/>
            <person name="Rawsthorne H."/>
            <person name="Tamir D."/>
            <person name="Parker C."/>
            <person name="Breidt F."/>
            <person name="Broadbent J."/>
            <person name="Hutkins R."/>
            <person name="O'Sullivan D."/>
            <person name="Steele J."/>
            <person name="Unlu G."/>
            <person name="Saier M."/>
            <person name="Klaenhammer T."/>
            <person name="Richardson P."/>
            <person name="Kozyavkin S."/>
            <person name="Weimer B."/>
            <person name="Mills D."/>
        </authorList>
    </citation>
    <scope>NUCLEOTIDE SEQUENCE [LARGE SCALE GENOMIC DNA]</scope>
    <source>
        <strain evidence="3">ATCC 33323 / DSM 20243 / BCRC 14619 / CIP 102991 / JCM 1131 / KCTC 3163 / NCIMB 11718 / NCTC 13722 / AM63</strain>
    </source>
</reference>
<evidence type="ECO:0000313" key="3">
    <source>
        <dbReference type="Proteomes" id="UP000000664"/>
    </source>
</evidence>
<gene>
    <name evidence="2" type="ordered locus">LGAS_0022</name>
</gene>
<dbReference type="SUPFAM" id="SSF51430">
    <property type="entry name" value="NAD(P)-linked oxidoreductase"/>
    <property type="match status" value="1"/>
</dbReference>
<dbReference type="InterPro" id="IPR023210">
    <property type="entry name" value="NADP_OxRdtase_dom"/>
</dbReference>
<organism evidence="2 3">
    <name type="scientific">Lactobacillus gasseri (strain ATCC 33323 / DSM 20243 / BCRC 14619 / CIP 102991 / JCM 1131 / KCTC 3163 / NCIMB 11718 / NCTC 13722 / AM63)</name>
    <dbReference type="NCBI Taxonomy" id="324831"/>
    <lineage>
        <taxon>Bacteria</taxon>
        <taxon>Bacillati</taxon>
        <taxon>Bacillota</taxon>
        <taxon>Bacilli</taxon>
        <taxon>Lactobacillales</taxon>
        <taxon>Lactobacillaceae</taxon>
        <taxon>Lactobacillus</taxon>
    </lineage>
</organism>
<dbReference type="Pfam" id="PF00248">
    <property type="entry name" value="Aldo_ket_red"/>
    <property type="match status" value="1"/>
</dbReference>
<dbReference type="AlphaFoldDB" id="A0A805ZLT8"/>
<dbReference type="InterPro" id="IPR036812">
    <property type="entry name" value="NAD(P)_OxRdtase_dom_sf"/>
</dbReference>
<dbReference type="GO" id="GO:0005829">
    <property type="term" value="C:cytosol"/>
    <property type="evidence" value="ECO:0007669"/>
    <property type="project" value="TreeGrafter"/>
</dbReference>
<dbReference type="KEGG" id="lga:LGAS_0022"/>
<dbReference type="InterPro" id="IPR050523">
    <property type="entry name" value="AKR_Detox_Biosynth"/>
</dbReference>
<dbReference type="EMBL" id="CP000413">
    <property type="protein sequence ID" value="ABJ59438.1"/>
    <property type="molecule type" value="Genomic_DNA"/>
</dbReference>
<evidence type="ECO:0000313" key="2">
    <source>
        <dbReference type="EMBL" id="ABJ59438.1"/>
    </source>
</evidence>
<evidence type="ECO:0000259" key="1">
    <source>
        <dbReference type="Pfam" id="PF00248"/>
    </source>
</evidence>
<name>A0A805ZLT8_LACGA</name>
<protein>
    <submittedName>
        <fullName evidence="2">Predicted oxidoreductase</fullName>
    </submittedName>
</protein>